<proteinExistence type="predicted"/>
<sequence length="248" mass="26362">MMGSAAVANTSKTGGNNQNEEGSVMEETRMDQSVTTASPVTIPLEVNNLGAGMTSASDDRSRRLDQERRGHRGQQHDRDSASSFSSSFESAGGALTGSESITIPVMTAPWDLKRSERYRHGRLYLTRSNRSLYSMNSNEDMSVAGYGGNMSNLSRGRSAADVGSVYSAAPSMYRGRRSLRASSSAYSARGFSPAAPSSASVASLFTTGMGHGPTSVYPLANGYSRHRFPVSAAAQTRGRRSVVVGTSY</sequence>
<feature type="compositionally biased region" description="Basic and acidic residues" evidence="1">
    <location>
        <begin position="57"/>
        <end position="80"/>
    </location>
</feature>
<evidence type="ECO:0000256" key="1">
    <source>
        <dbReference type="SAM" id="MobiDB-lite"/>
    </source>
</evidence>
<reference evidence="2 3" key="1">
    <citation type="submission" date="2008-07" db="EMBL/GenBank/DDBJ databases">
        <authorList>
            <person name="El-Sayed N."/>
            <person name="Caler E."/>
            <person name="Inman J."/>
            <person name="Amedeo P."/>
            <person name="Hass B."/>
            <person name="Wortman J."/>
        </authorList>
    </citation>
    <scope>NUCLEOTIDE SEQUENCE [LARGE SCALE GENOMIC DNA]</scope>
    <source>
        <strain evidence="3">ATCC 50983 / TXsc</strain>
    </source>
</reference>
<gene>
    <name evidence="2" type="ORF">Pmar_PMAR001965</name>
</gene>
<feature type="compositionally biased region" description="Polar residues" evidence="1">
    <location>
        <begin position="7"/>
        <end position="21"/>
    </location>
</feature>
<dbReference type="AlphaFoldDB" id="C5LYB2"/>
<feature type="compositionally biased region" description="Low complexity" evidence="1">
    <location>
        <begin position="81"/>
        <end position="93"/>
    </location>
</feature>
<name>C5LYB2_PERM5</name>
<accession>C5LYB2</accession>
<dbReference type="InParanoid" id="C5LYB2"/>
<evidence type="ECO:0000313" key="3">
    <source>
        <dbReference type="Proteomes" id="UP000007800"/>
    </source>
</evidence>
<organism evidence="3">
    <name type="scientific">Perkinsus marinus (strain ATCC 50983 / TXsc)</name>
    <dbReference type="NCBI Taxonomy" id="423536"/>
    <lineage>
        <taxon>Eukaryota</taxon>
        <taxon>Sar</taxon>
        <taxon>Alveolata</taxon>
        <taxon>Perkinsozoa</taxon>
        <taxon>Perkinsea</taxon>
        <taxon>Perkinsida</taxon>
        <taxon>Perkinsidae</taxon>
        <taxon>Perkinsus</taxon>
    </lineage>
</organism>
<protein>
    <submittedName>
        <fullName evidence="2">Uncharacterized protein</fullName>
    </submittedName>
</protein>
<dbReference type="RefSeq" id="XP_002765433.1">
    <property type="nucleotide sequence ID" value="XM_002765387.1"/>
</dbReference>
<feature type="region of interest" description="Disordered" evidence="1">
    <location>
        <begin position="1"/>
        <end position="95"/>
    </location>
</feature>
<keyword evidence="3" id="KW-1185">Reference proteome</keyword>
<evidence type="ECO:0000313" key="2">
    <source>
        <dbReference type="EMBL" id="EEQ98150.1"/>
    </source>
</evidence>
<dbReference type="EMBL" id="GG686808">
    <property type="protein sequence ID" value="EEQ98150.1"/>
    <property type="molecule type" value="Genomic_DNA"/>
</dbReference>
<dbReference type="GeneID" id="9040727"/>
<dbReference type="Proteomes" id="UP000007800">
    <property type="component" value="Unassembled WGS sequence"/>
</dbReference>